<evidence type="ECO:0000313" key="2">
    <source>
        <dbReference type="EMBL" id="KAL2066075.1"/>
    </source>
</evidence>
<dbReference type="EMBL" id="JAZHXI010000011">
    <property type="protein sequence ID" value="KAL2066075.1"/>
    <property type="molecule type" value="Genomic_DNA"/>
</dbReference>
<feature type="compositionally biased region" description="Polar residues" evidence="1">
    <location>
        <begin position="1"/>
        <end position="15"/>
    </location>
</feature>
<sequence>MTTRSVPCKLSNATNAMPKYNDRRRNRKQHPPHRPHFSTLSKKKYQSEEQLSPHPRNYKQMYHDPCTRSIPQTQSRLQCIISPIVLQPYVCVPV</sequence>
<evidence type="ECO:0000313" key="3">
    <source>
        <dbReference type="Proteomes" id="UP001595075"/>
    </source>
</evidence>
<proteinExistence type="predicted"/>
<gene>
    <name evidence="2" type="ORF">VTL71DRAFT_2146</name>
</gene>
<protein>
    <submittedName>
        <fullName evidence="2">Uncharacterized protein</fullName>
    </submittedName>
</protein>
<evidence type="ECO:0000256" key="1">
    <source>
        <dbReference type="SAM" id="MobiDB-lite"/>
    </source>
</evidence>
<keyword evidence="3" id="KW-1185">Reference proteome</keyword>
<feature type="region of interest" description="Disordered" evidence="1">
    <location>
        <begin position="1"/>
        <end position="67"/>
    </location>
</feature>
<reference evidence="2 3" key="1">
    <citation type="journal article" date="2024" name="Commun. Biol.">
        <title>Comparative genomic analysis of thermophilic fungi reveals convergent evolutionary adaptations and gene losses.</title>
        <authorList>
            <person name="Steindorff A.S."/>
            <person name="Aguilar-Pontes M.V."/>
            <person name="Robinson A.J."/>
            <person name="Andreopoulos B."/>
            <person name="LaButti K."/>
            <person name="Kuo A."/>
            <person name="Mondo S."/>
            <person name="Riley R."/>
            <person name="Otillar R."/>
            <person name="Haridas S."/>
            <person name="Lipzen A."/>
            <person name="Grimwood J."/>
            <person name="Schmutz J."/>
            <person name="Clum A."/>
            <person name="Reid I.D."/>
            <person name="Moisan M.C."/>
            <person name="Butler G."/>
            <person name="Nguyen T.T.M."/>
            <person name="Dewar K."/>
            <person name="Conant G."/>
            <person name="Drula E."/>
            <person name="Henrissat B."/>
            <person name="Hansel C."/>
            <person name="Singer S."/>
            <person name="Hutchinson M.I."/>
            <person name="de Vries R.P."/>
            <person name="Natvig D.O."/>
            <person name="Powell A.J."/>
            <person name="Tsang A."/>
            <person name="Grigoriev I.V."/>
        </authorList>
    </citation>
    <scope>NUCLEOTIDE SEQUENCE [LARGE SCALE GENOMIC DNA]</scope>
    <source>
        <strain evidence="2 3">CBS 494.80</strain>
    </source>
</reference>
<organism evidence="2 3">
    <name type="scientific">Oculimacula yallundae</name>
    <dbReference type="NCBI Taxonomy" id="86028"/>
    <lineage>
        <taxon>Eukaryota</taxon>
        <taxon>Fungi</taxon>
        <taxon>Dikarya</taxon>
        <taxon>Ascomycota</taxon>
        <taxon>Pezizomycotina</taxon>
        <taxon>Leotiomycetes</taxon>
        <taxon>Helotiales</taxon>
        <taxon>Ploettnerulaceae</taxon>
        <taxon>Oculimacula</taxon>
    </lineage>
</organism>
<name>A0ABR4C819_9HELO</name>
<feature type="compositionally biased region" description="Basic residues" evidence="1">
    <location>
        <begin position="22"/>
        <end position="44"/>
    </location>
</feature>
<comment type="caution">
    <text evidence="2">The sequence shown here is derived from an EMBL/GenBank/DDBJ whole genome shotgun (WGS) entry which is preliminary data.</text>
</comment>
<accession>A0ABR4C819</accession>
<dbReference type="Proteomes" id="UP001595075">
    <property type="component" value="Unassembled WGS sequence"/>
</dbReference>